<dbReference type="EMBL" id="PKMF04000192">
    <property type="protein sequence ID" value="KAK7844056.1"/>
    <property type="molecule type" value="Genomic_DNA"/>
</dbReference>
<keyword evidence="2" id="KW-1185">Reference proteome</keyword>
<comment type="caution">
    <text evidence="1">The sequence shown here is derived from an EMBL/GenBank/DDBJ whole genome shotgun (WGS) entry which is preliminary data.</text>
</comment>
<dbReference type="AlphaFoldDB" id="A0AAW0L1A0"/>
<organism evidence="1 2">
    <name type="scientific">Quercus suber</name>
    <name type="common">Cork oak</name>
    <dbReference type="NCBI Taxonomy" id="58331"/>
    <lineage>
        <taxon>Eukaryota</taxon>
        <taxon>Viridiplantae</taxon>
        <taxon>Streptophyta</taxon>
        <taxon>Embryophyta</taxon>
        <taxon>Tracheophyta</taxon>
        <taxon>Spermatophyta</taxon>
        <taxon>Magnoliopsida</taxon>
        <taxon>eudicotyledons</taxon>
        <taxon>Gunneridae</taxon>
        <taxon>Pentapetalae</taxon>
        <taxon>rosids</taxon>
        <taxon>fabids</taxon>
        <taxon>Fagales</taxon>
        <taxon>Fagaceae</taxon>
        <taxon>Quercus</taxon>
    </lineage>
</organism>
<sequence length="207" mass="23012">MVLAEAGRSLKNLPKDLATAIEAGRVLGAVVSRFLELEKSPVLWWLMQFGAVVVMQHIRGFMLSGFRANSSENYIKCQAESAVFRVMEGRLSTEIFPVFTYVSSISPGKVLVGIPKGNVKHTEASATSYRKKKGIETAVPVLLVDGYNVCGYWMKLKKHFMNGRLDIAQQKLVDELIKCIMLRVITGVENLNSIPESWQIWIGHVAG</sequence>
<protein>
    <submittedName>
        <fullName evidence="1">Protein reticulata-related 4</fullName>
    </submittedName>
</protein>
<reference evidence="1 2" key="1">
    <citation type="journal article" date="2018" name="Sci. Data">
        <title>The draft genome sequence of cork oak.</title>
        <authorList>
            <person name="Ramos A.M."/>
            <person name="Usie A."/>
            <person name="Barbosa P."/>
            <person name="Barros P.M."/>
            <person name="Capote T."/>
            <person name="Chaves I."/>
            <person name="Simoes F."/>
            <person name="Abreu I."/>
            <person name="Carrasquinho I."/>
            <person name="Faro C."/>
            <person name="Guimaraes J.B."/>
            <person name="Mendonca D."/>
            <person name="Nobrega F."/>
            <person name="Rodrigues L."/>
            <person name="Saibo N.J.M."/>
            <person name="Varela M.C."/>
            <person name="Egas C."/>
            <person name="Matos J."/>
            <person name="Miguel C.M."/>
            <person name="Oliveira M.M."/>
            <person name="Ricardo C.P."/>
            <person name="Goncalves S."/>
        </authorList>
    </citation>
    <scope>NUCLEOTIDE SEQUENCE [LARGE SCALE GENOMIC DNA]</scope>
    <source>
        <strain evidence="2">cv. HL8</strain>
    </source>
</reference>
<name>A0AAW0L1A0_QUESU</name>
<dbReference type="PANTHER" id="PTHR34547">
    <property type="entry name" value="YACP-LIKE NYN DOMAIN PROTEIN"/>
    <property type="match status" value="1"/>
</dbReference>
<dbReference type="Pfam" id="PF05991">
    <property type="entry name" value="NYN_YacP"/>
    <property type="match status" value="1"/>
</dbReference>
<dbReference type="Proteomes" id="UP000237347">
    <property type="component" value="Unassembled WGS sequence"/>
</dbReference>
<accession>A0AAW0L1A0</accession>
<proteinExistence type="predicted"/>
<evidence type="ECO:0000313" key="2">
    <source>
        <dbReference type="Proteomes" id="UP000237347"/>
    </source>
</evidence>
<dbReference type="PANTHER" id="PTHR34547:SF1">
    <property type="entry name" value="YACP-LIKE NYN DOMAIN PROTEIN"/>
    <property type="match status" value="1"/>
</dbReference>
<dbReference type="InterPro" id="IPR010298">
    <property type="entry name" value="YacP-like"/>
</dbReference>
<evidence type="ECO:0000313" key="1">
    <source>
        <dbReference type="EMBL" id="KAK7844056.1"/>
    </source>
</evidence>
<gene>
    <name evidence="1" type="primary">RER4_6</name>
    <name evidence="1" type="ORF">CFP56_011667</name>
</gene>